<dbReference type="OrthoDB" id="495685at2"/>
<protein>
    <submittedName>
        <fullName evidence="1">Type II toxin-antitoxin system HicB family antitoxin</fullName>
    </submittedName>
</protein>
<sequence length="77" mass="8529">MDLRKTITAVVHPGEQRGYIAECLEIAVITQGNTLDELVDNLREAVALHLEDEDTALLGFIEHPVLIVTFELLPAYA</sequence>
<comment type="caution">
    <text evidence="1">The sequence shown here is derived from an EMBL/GenBank/DDBJ whole genome shotgun (WGS) entry which is preliminary data.</text>
</comment>
<dbReference type="STRING" id="1920490.GCA_001895925_00202"/>
<reference evidence="1 2" key="2">
    <citation type="submission" date="2018-03" db="EMBL/GenBank/DDBJ databases">
        <title>The ancient ancestry and fast evolution of plastids.</title>
        <authorList>
            <person name="Moore K.R."/>
            <person name="Magnabosco C."/>
            <person name="Momper L."/>
            <person name="Gold D.A."/>
            <person name="Bosak T."/>
            <person name="Fournier G.P."/>
        </authorList>
    </citation>
    <scope>NUCLEOTIDE SEQUENCE [LARGE SCALE GENOMIC DNA]</scope>
    <source>
        <strain evidence="1 2">ULC007</strain>
    </source>
</reference>
<dbReference type="Proteomes" id="UP000238634">
    <property type="component" value="Unassembled WGS sequence"/>
</dbReference>
<dbReference type="RefSeq" id="WP_073071774.1">
    <property type="nucleotide sequence ID" value="NZ_MPPI01000012.1"/>
</dbReference>
<keyword evidence="2" id="KW-1185">Reference proteome</keyword>
<organism evidence="1 2">
    <name type="scientific">Phormidesmis priestleyi ULC007</name>
    <dbReference type="NCBI Taxonomy" id="1920490"/>
    <lineage>
        <taxon>Bacteria</taxon>
        <taxon>Bacillati</taxon>
        <taxon>Cyanobacteriota</taxon>
        <taxon>Cyanophyceae</taxon>
        <taxon>Leptolyngbyales</taxon>
        <taxon>Leptolyngbyaceae</taxon>
        <taxon>Phormidesmis</taxon>
    </lineage>
</organism>
<proteinExistence type="predicted"/>
<name>A0A2T1DGP4_9CYAN</name>
<dbReference type="Gene3D" id="3.30.160.250">
    <property type="match status" value="1"/>
</dbReference>
<dbReference type="EMBL" id="PVWG01000009">
    <property type="protein sequence ID" value="PSB19645.1"/>
    <property type="molecule type" value="Genomic_DNA"/>
</dbReference>
<dbReference type="AlphaFoldDB" id="A0A2T1DGP4"/>
<reference evidence="1 2" key="1">
    <citation type="submission" date="2018-02" db="EMBL/GenBank/DDBJ databases">
        <authorList>
            <person name="Cohen D.B."/>
            <person name="Kent A.D."/>
        </authorList>
    </citation>
    <scope>NUCLEOTIDE SEQUENCE [LARGE SCALE GENOMIC DNA]</scope>
    <source>
        <strain evidence="1 2">ULC007</strain>
    </source>
</reference>
<dbReference type="InterPro" id="IPR035069">
    <property type="entry name" value="TTHA1013/TTHA0281-like"/>
</dbReference>
<gene>
    <name evidence="1" type="ORF">C7B65_10120</name>
</gene>
<accession>A0A2T1DGP4</accession>
<evidence type="ECO:0000313" key="1">
    <source>
        <dbReference type="EMBL" id="PSB19645.1"/>
    </source>
</evidence>
<dbReference type="SUPFAM" id="SSF143100">
    <property type="entry name" value="TTHA1013/TTHA0281-like"/>
    <property type="match status" value="1"/>
</dbReference>
<evidence type="ECO:0000313" key="2">
    <source>
        <dbReference type="Proteomes" id="UP000238634"/>
    </source>
</evidence>